<reference evidence="5 6" key="1">
    <citation type="submission" date="2018-03" db="EMBL/GenBank/DDBJ databases">
        <title>Phenotypic and genomic properties of Cyclonatronum proteinivorum gen. nov., sp. nov., a haloalkaliphilic bacteroidete from soda lakes possessing Na+-translocating rhodopsin.</title>
        <authorList>
            <person name="Toshchakov S.V."/>
            <person name="Korzhenkov A."/>
            <person name="Samarov N.I."/>
            <person name="Kublanov I.V."/>
            <person name="Muntyan M.S."/>
            <person name="Sorokin D.Y."/>
        </authorList>
    </citation>
    <scope>NUCLEOTIDE SEQUENCE [LARGE SCALE GENOMIC DNA]</scope>
    <source>
        <strain evidence="5 6">Omega</strain>
    </source>
</reference>
<accession>A0A345UMW6</accession>
<dbReference type="InterPro" id="IPR036415">
    <property type="entry name" value="Lamin_tail_dom_sf"/>
</dbReference>
<dbReference type="EMBL" id="CP027806">
    <property type="protein sequence ID" value="AXJ01818.1"/>
    <property type="molecule type" value="Genomic_DNA"/>
</dbReference>
<feature type="chain" id="PRO_5016707974" evidence="3">
    <location>
        <begin position="25"/>
        <end position="1906"/>
    </location>
</feature>
<keyword evidence="1 3" id="KW-0732">Signal</keyword>
<dbReference type="PROSITE" id="PS51841">
    <property type="entry name" value="LTD"/>
    <property type="match status" value="5"/>
</dbReference>
<dbReference type="Proteomes" id="UP000254808">
    <property type="component" value="Chromosome"/>
</dbReference>
<feature type="domain" description="LTD" evidence="4">
    <location>
        <begin position="572"/>
        <end position="692"/>
    </location>
</feature>
<protein>
    <submittedName>
        <fullName evidence="5">Lamin Tail Domain</fullName>
    </submittedName>
</protein>
<evidence type="ECO:0000256" key="3">
    <source>
        <dbReference type="SAM" id="SignalP"/>
    </source>
</evidence>
<proteinExistence type="predicted"/>
<evidence type="ECO:0000259" key="4">
    <source>
        <dbReference type="PROSITE" id="PS51841"/>
    </source>
</evidence>
<dbReference type="Pfam" id="PF00932">
    <property type="entry name" value="LTD"/>
    <property type="match status" value="6"/>
</dbReference>
<feature type="compositionally biased region" description="Polar residues" evidence="2">
    <location>
        <begin position="455"/>
        <end position="464"/>
    </location>
</feature>
<feature type="signal peptide" evidence="3">
    <location>
        <begin position="1"/>
        <end position="24"/>
    </location>
</feature>
<dbReference type="InterPro" id="IPR014755">
    <property type="entry name" value="Cu-Rt/internalin_Ig-like"/>
</dbReference>
<sequence length="1906" mass="210004">MTGTLKTYFTLAMLLLHLSVPAHAQVILNESFEDGDFSADPEWVGDDSNWLIVEENGNNLLRLNADEAGQSWLSTASVAGFGRWEFSVRLDGFTTSNANRAHVFLMSDRSDTREGVNGYAVRIGESGSNKFFRIVRFDDGSPSRIIVTGETLIEPDVMYRVRVIRSNEGEWSLYVSDDPQEPPAPEGTPAVDTHWITSSWFGVRATYTATRADRFFFDDFYIEKNPVFLADFEVVDASTLRLTFSEEVIASSVGAETISILRDDQVPVPQPEFALSGRILELFFEQPLAGGAYELQAGGITDTAGGILEATSISFFVEDVAESGDVVINEFFFDITAGWPQYVELLNRSGKTLNLRDWRIQDNTTTIRPLTTSDLYIEPNELLVLTGDKTGLELQFGPGNYLELGNFPNLNRASPDQIKIFDAQQLQIDSLLYVPAEWGGTGVALERRAPDAVSYSSENWQESTHPLGGTPGTPNTAVPDDEPLSVESLMFTGSQSLRLRFNRDADTESAQNAANYQFEGIIQINEASQVSARETELTLSMPMLPSTSYTLTVSNVETIFGVPMPPETRTFTYYNVVPVETGDVVINEFMYRAADGWSRFIELYNRADNAFDLSGWTYNNDTGNRRVITDESHLLVPGAYVVLAPNAALLDIFPELPLINMGTRFSALKLGGDDIVIRDAEGVLVDSLTYRPSWGGFEVSLERRSADAPSWFSDNWADSPGSLPGTPGAPNLIPPDLTPPELLQAAAPEENRIRLQYSKAMHEAAALNPLNYFFESAVGIETIIYEGDEVELQLSDGLESGESVIVVLQNQQDIFGNPLGETQAEVIFYDFEPAEPFDIIINEFFYEDSADDGPPQYVELFNRSDKIINLRGWRIQDNTTTIRRLTLNDRAILPGEYVVLTREISRFENWFGQRNTIVVSNFPSLNRASADRIRIFSQDEVQIDSLQYVPAVWGAAGAALERRSSEAISYAADNWLPSTNPQLGTPGLPNTAEPDSLPPVFTALSYTDSQTLTARFSRHIDAITAEEPGNFDFSGDPDISALQKIAPREVEIRLSTAMNNGTSYSLTVQGIASIFGVPMPEQERSFTFFELAQPDSGTVHITEFMYDRPDGYSRYVEIFNSGAFAFDLQGWTLSNDTGNPRVISTDSYLVAPGAFVVLAPDESLRDIFPDVPLIDMGSRFPALKTGGDAIVLRSLAGVLIDSLSYQPNWGGREIALERRTTEVAAWYPENWGDSPAEQLGTPGMPNAILPDTTPPDLRSVTATGPQQITLSFSKNIAPETAAVLQNYHITPDPGISEIILLERGIDLVLDTPLESGSVYQITLQNLQDVFGNPLVETVVDFTYLDFEPAGRLDLVINEILYRPIAAEVPRFIEVYNRSDKNLNLQGWRLGRSLSTIALNSDSGQIPLKPGGLLVITESPALLGLSADDSRVLKVPALPAFSQNGDAVYLRSDGGLTIDSLHYAPSWAVPQPGQSIERIDPESASNDPANWAGHPEGHSAGEQNAVFQPNQHPPGLRFASRTEDGLLELRFTEFVRPDEQTRFAIDGVSLQPHTFNPDQADLMILSGLDGGPVPLFTGAEQTVQVTRLRDVPGNQATELEIPVAQQLQAGDVILNEIMYQPLSGSSAGFPDQSQYVELHNRRDYAINLRGFHIHDEPDFEGEVRRIFPERTENAWIAANGYAVMYADTQRDFSATRIARFFNLGVSDEAAFFRADRTTLNLRASAGAVFLAGAEGEVIDSVFYEASWHNPNLADARGIALERINPEGASNEASNWGSSVVPAGGTPGTSNSLFQQPGPAMTEEGLTLEPNPFSPDGDGVDDNLFLSYVLDEPDYLLRVRIYDRHGRLVRTLADGRPAGLSGSLIWDGRRDNGMENRVGIYIVLFEAYNSATGRTKTFRQTVVLARRL</sequence>
<dbReference type="Gene3D" id="2.60.40.1220">
    <property type="match status" value="5"/>
</dbReference>
<evidence type="ECO:0000256" key="2">
    <source>
        <dbReference type="SAM" id="MobiDB-lite"/>
    </source>
</evidence>
<feature type="domain" description="LTD" evidence="4">
    <location>
        <begin position="1602"/>
        <end position="1744"/>
    </location>
</feature>
<feature type="compositionally biased region" description="Polar residues" evidence="2">
    <location>
        <begin position="1500"/>
        <end position="1509"/>
    </location>
</feature>
<evidence type="ECO:0000313" key="6">
    <source>
        <dbReference type="Proteomes" id="UP000254808"/>
    </source>
</evidence>
<name>A0A345UMW6_9BACT</name>
<dbReference type="SUPFAM" id="SSF74853">
    <property type="entry name" value="Lamin A/C globular tail domain"/>
    <property type="match status" value="4"/>
</dbReference>
<dbReference type="InterPro" id="IPR001322">
    <property type="entry name" value="Lamin_tail_dom"/>
</dbReference>
<feature type="region of interest" description="Disordered" evidence="2">
    <location>
        <begin position="1471"/>
        <end position="1514"/>
    </location>
</feature>
<feature type="domain" description="LTD" evidence="4">
    <location>
        <begin position="835"/>
        <end position="972"/>
    </location>
</feature>
<keyword evidence="6" id="KW-1185">Reference proteome</keyword>
<feature type="domain" description="LTD" evidence="4">
    <location>
        <begin position="1087"/>
        <end position="1207"/>
    </location>
</feature>
<feature type="region of interest" description="Disordered" evidence="2">
    <location>
        <begin position="455"/>
        <end position="476"/>
    </location>
</feature>
<gene>
    <name evidence="5" type="ORF">CYPRO_2576</name>
</gene>
<evidence type="ECO:0000256" key="1">
    <source>
        <dbReference type="ARBA" id="ARBA00022729"/>
    </source>
</evidence>
<organism evidence="5 6">
    <name type="scientific">Cyclonatronum proteinivorum</name>
    <dbReference type="NCBI Taxonomy" id="1457365"/>
    <lineage>
        <taxon>Bacteria</taxon>
        <taxon>Pseudomonadati</taxon>
        <taxon>Balneolota</taxon>
        <taxon>Balneolia</taxon>
        <taxon>Balneolales</taxon>
        <taxon>Cyclonatronaceae</taxon>
        <taxon>Cyclonatronum</taxon>
    </lineage>
</organism>
<dbReference type="Gene3D" id="2.60.40.4070">
    <property type="match status" value="1"/>
</dbReference>
<evidence type="ECO:0000313" key="5">
    <source>
        <dbReference type="EMBL" id="AXJ01818.1"/>
    </source>
</evidence>
<dbReference type="KEGG" id="cprv:CYPRO_2576"/>
<feature type="domain" description="LTD" evidence="4">
    <location>
        <begin position="1340"/>
        <end position="1465"/>
    </location>
</feature>